<evidence type="ECO:0000313" key="1">
    <source>
        <dbReference type="EMBL" id="RID65785.1"/>
    </source>
</evidence>
<organism evidence="1 2">
    <name type="scientific">Brassica campestris</name>
    <name type="common">Field mustard</name>
    <dbReference type="NCBI Taxonomy" id="3711"/>
    <lineage>
        <taxon>Eukaryota</taxon>
        <taxon>Viridiplantae</taxon>
        <taxon>Streptophyta</taxon>
        <taxon>Embryophyta</taxon>
        <taxon>Tracheophyta</taxon>
        <taxon>Spermatophyta</taxon>
        <taxon>Magnoliopsida</taxon>
        <taxon>eudicotyledons</taxon>
        <taxon>Gunneridae</taxon>
        <taxon>Pentapetalae</taxon>
        <taxon>rosids</taxon>
        <taxon>malvids</taxon>
        <taxon>Brassicales</taxon>
        <taxon>Brassicaceae</taxon>
        <taxon>Brassiceae</taxon>
        <taxon>Brassica</taxon>
    </lineage>
</organism>
<accession>A0A397ZK80</accession>
<dbReference type="Proteomes" id="UP000264353">
    <property type="component" value="Chromosome A4"/>
</dbReference>
<proteinExistence type="predicted"/>
<name>A0A397ZK80_BRACM</name>
<sequence>MSTGCWYASGSFPDPDWEETLTHLATHGFDHLTYLLLRLVFQTNVYMVWRERNDRRHLKKPRQISQLAKVIGRTMRNRILSVNYSEKPRRGMMQLWFSIHT</sequence>
<gene>
    <name evidence="1" type="ORF">BRARA_D00960</name>
</gene>
<protein>
    <submittedName>
        <fullName evidence="1">Uncharacterized protein</fullName>
    </submittedName>
</protein>
<reference evidence="1 2" key="1">
    <citation type="submission" date="2018-06" db="EMBL/GenBank/DDBJ databases">
        <title>WGS assembly of Brassica rapa FPsc.</title>
        <authorList>
            <person name="Bowman J."/>
            <person name="Kohchi T."/>
            <person name="Yamato K."/>
            <person name="Jenkins J."/>
            <person name="Shu S."/>
            <person name="Ishizaki K."/>
            <person name="Yamaoka S."/>
            <person name="Nishihama R."/>
            <person name="Nakamura Y."/>
            <person name="Berger F."/>
            <person name="Adam C."/>
            <person name="Aki S."/>
            <person name="Althoff F."/>
            <person name="Araki T."/>
            <person name="Arteaga-Vazquez M."/>
            <person name="Balasubrmanian S."/>
            <person name="Bauer D."/>
            <person name="Boehm C."/>
            <person name="Briginshaw L."/>
            <person name="Caballero-Perez J."/>
            <person name="Catarino B."/>
            <person name="Chen F."/>
            <person name="Chiyoda S."/>
            <person name="Chovatia M."/>
            <person name="Davies K."/>
            <person name="Delmans M."/>
            <person name="Demura T."/>
            <person name="Dierschke T."/>
            <person name="Dolan L."/>
            <person name="Dorantes-Acosta A."/>
            <person name="Eklund D."/>
            <person name="Florent S."/>
            <person name="Flores-Sandoval E."/>
            <person name="Fujiyama A."/>
            <person name="Fukuzawa H."/>
            <person name="Galik B."/>
            <person name="Grimanelli D."/>
            <person name="Grimwood J."/>
            <person name="Grossniklaus U."/>
            <person name="Hamada T."/>
            <person name="Haseloff J."/>
            <person name="Hetherington A."/>
            <person name="Higo A."/>
            <person name="Hirakawa Y."/>
            <person name="Hundley H."/>
            <person name="Ikeda Y."/>
            <person name="Inoue K."/>
            <person name="Inoue S."/>
            <person name="Ishida S."/>
            <person name="Jia Q."/>
            <person name="Kakita M."/>
            <person name="Kanazawa T."/>
            <person name="Kawai Y."/>
            <person name="Kawashima T."/>
            <person name="Kennedy M."/>
            <person name="Kinose K."/>
            <person name="Kinoshita T."/>
            <person name="Kohara Y."/>
            <person name="Koide E."/>
            <person name="Komatsu K."/>
            <person name="Kopischke S."/>
            <person name="Kubo M."/>
            <person name="Kyozuka J."/>
            <person name="Lagercrantz U."/>
            <person name="Lin S."/>
            <person name="Lindquist E."/>
            <person name="Lipzen A."/>
            <person name="Lu C."/>
            <person name="Luna E."/>
            <person name="Martienssen R."/>
            <person name="Minamino N."/>
            <person name="Mizutani M."/>
            <person name="Mizutani M."/>
            <person name="Mochizuki N."/>
            <person name="Monte I."/>
            <person name="Mosher R."/>
            <person name="Nagasaki H."/>
            <person name="Nakagami H."/>
            <person name="Naramoto S."/>
            <person name="Nishitani K."/>
            <person name="Ohtani M."/>
            <person name="Okamoto T."/>
            <person name="Okumura M."/>
            <person name="Phillips J."/>
            <person name="Pollak B."/>
            <person name="Reinders A."/>
            <person name="Roevekamp M."/>
            <person name="Sano R."/>
            <person name="Sawa S."/>
            <person name="Schmid M."/>
            <person name="Shirakawa M."/>
            <person name="Solano R."/>
            <person name="Spunde A."/>
            <person name="Suetsugu N."/>
            <person name="Sugano S."/>
            <person name="Sugiyama A."/>
            <person name="Sun R."/>
            <person name="Suzuki Y."/>
            <person name="Takenaka M."/>
            <person name="Takezawa D."/>
            <person name="Tomogane H."/>
            <person name="Tsuzuki M."/>
            <person name="Ueda T."/>
            <person name="Umeda M."/>
            <person name="Ward J."/>
            <person name="Watanabe Y."/>
            <person name="Yazaki K."/>
            <person name="Yokoyama R."/>
            <person name="Yoshitake Y."/>
            <person name="Yotsui I."/>
            <person name="Zachgo S."/>
            <person name="Schmutz J."/>
        </authorList>
    </citation>
    <scope>NUCLEOTIDE SEQUENCE [LARGE SCALE GENOMIC DNA]</scope>
    <source>
        <strain evidence="2">cv. B-3</strain>
    </source>
</reference>
<dbReference type="EMBL" id="CM010631">
    <property type="protein sequence ID" value="RID65785.1"/>
    <property type="molecule type" value="Genomic_DNA"/>
</dbReference>
<evidence type="ECO:0000313" key="2">
    <source>
        <dbReference type="Proteomes" id="UP000264353"/>
    </source>
</evidence>
<dbReference type="AlphaFoldDB" id="A0A397ZK80"/>